<dbReference type="GO" id="GO:0034473">
    <property type="term" value="P:U1 snRNA 3'-end processing"/>
    <property type="evidence" value="ECO:0007669"/>
    <property type="project" value="TreeGrafter"/>
</dbReference>
<evidence type="ECO:0000313" key="13">
    <source>
        <dbReference type="Proteomes" id="UP000789706"/>
    </source>
</evidence>
<evidence type="ECO:0000256" key="5">
    <source>
        <dbReference type="ARBA" id="ARBA00022552"/>
    </source>
</evidence>
<dbReference type="InterPro" id="IPR015847">
    <property type="entry name" value="ExoRNase_PH_dom2"/>
</dbReference>
<sequence>MSTQTYEAETFRKLQPQEYLRKFLLKEVRPDGRELKQFRQTTVNLGCISTTNGSSLVRVGNTTVVCGIKAEVSIPRQTSIKEGYLVPNVELSPMCSPKFKPGPPSEHAQVLNLNTLCIHEGAAVWVLYADIVCVNYDGNVFDACVIGLITALSNVKLPKATFIEEEGLVKATEELLIPLNLSRLPYPATFSIFDGGHRQYFLVDPTEVEESVAHEVITIICDEAGQICTVWKVGGISCTPKHLKKCISIARERYAEIAAIVENEEKSNQIK</sequence>
<evidence type="ECO:0000256" key="1">
    <source>
        <dbReference type="ARBA" id="ARBA00004496"/>
    </source>
</evidence>
<protein>
    <recommendedName>
        <fullName evidence="9">Ribosomal RNA-processing protein 43</fullName>
    </recommendedName>
</protein>
<evidence type="ECO:0000256" key="8">
    <source>
        <dbReference type="ARBA" id="ARBA00023242"/>
    </source>
</evidence>
<dbReference type="EMBL" id="CAJVPK010000075">
    <property type="protein sequence ID" value="CAG8443540.1"/>
    <property type="molecule type" value="Genomic_DNA"/>
</dbReference>
<feature type="domain" description="Exoribonuclease phosphorolytic" evidence="11">
    <location>
        <begin position="188"/>
        <end position="252"/>
    </location>
</feature>
<dbReference type="GO" id="GO:0071038">
    <property type="term" value="P:TRAMP-dependent tRNA surveillance pathway"/>
    <property type="evidence" value="ECO:0007669"/>
    <property type="project" value="TreeGrafter"/>
</dbReference>
<dbReference type="Pfam" id="PF03725">
    <property type="entry name" value="RNase_PH_C"/>
    <property type="match status" value="1"/>
</dbReference>
<keyword evidence="8" id="KW-0539">Nucleus</keyword>
<dbReference type="CDD" id="cd11369">
    <property type="entry name" value="RNase_PH_RRP43"/>
    <property type="match status" value="1"/>
</dbReference>
<keyword evidence="13" id="KW-1185">Reference proteome</keyword>
<dbReference type="SUPFAM" id="SSF55666">
    <property type="entry name" value="Ribonuclease PH domain 2-like"/>
    <property type="match status" value="1"/>
</dbReference>
<evidence type="ECO:0000259" key="11">
    <source>
        <dbReference type="Pfam" id="PF03725"/>
    </source>
</evidence>
<dbReference type="FunFam" id="3.30.230.70:FF:000017">
    <property type="entry name" value="Exosome complex component Rrp42"/>
    <property type="match status" value="1"/>
</dbReference>
<dbReference type="GO" id="GO:0034475">
    <property type="term" value="P:U4 snRNA 3'-end processing"/>
    <property type="evidence" value="ECO:0007669"/>
    <property type="project" value="TreeGrafter"/>
</dbReference>
<evidence type="ECO:0000256" key="6">
    <source>
        <dbReference type="ARBA" id="ARBA00022835"/>
    </source>
</evidence>
<evidence type="ECO:0000313" key="12">
    <source>
        <dbReference type="EMBL" id="CAG8443540.1"/>
    </source>
</evidence>
<dbReference type="Proteomes" id="UP000789706">
    <property type="component" value="Unassembled WGS sequence"/>
</dbReference>
<dbReference type="PANTHER" id="PTHR11097">
    <property type="entry name" value="EXOSOME COMPLEX EXONUCLEASE RIBOSOMAL RNA PROCESSING PROTEIN"/>
    <property type="match status" value="1"/>
</dbReference>
<reference evidence="12" key="1">
    <citation type="submission" date="2021-06" db="EMBL/GenBank/DDBJ databases">
        <authorList>
            <person name="Kallberg Y."/>
            <person name="Tangrot J."/>
            <person name="Rosling A."/>
        </authorList>
    </citation>
    <scope>NUCLEOTIDE SEQUENCE</scope>
    <source>
        <strain evidence="12">AZ414A</strain>
    </source>
</reference>
<evidence type="ECO:0000256" key="7">
    <source>
        <dbReference type="ARBA" id="ARBA00022884"/>
    </source>
</evidence>
<dbReference type="InterPro" id="IPR020568">
    <property type="entry name" value="Ribosomal_Su5_D2-typ_SF"/>
</dbReference>
<feature type="domain" description="Exoribonuclease phosphorolytic" evidence="10">
    <location>
        <begin position="37"/>
        <end position="158"/>
    </location>
</feature>
<accession>A0A9N8YRP3</accession>
<dbReference type="InterPro" id="IPR027408">
    <property type="entry name" value="PNPase/RNase_PH_dom_sf"/>
</dbReference>
<dbReference type="Pfam" id="PF01138">
    <property type="entry name" value="RNase_PH"/>
    <property type="match status" value="1"/>
</dbReference>
<dbReference type="InterPro" id="IPR033196">
    <property type="entry name" value="Rrp43"/>
</dbReference>
<dbReference type="GO" id="GO:0034476">
    <property type="term" value="P:U5 snRNA 3'-end processing"/>
    <property type="evidence" value="ECO:0007669"/>
    <property type="project" value="TreeGrafter"/>
</dbReference>
<evidence type="ECO:0000256" key="4">
    <source>
        <dbReference type="ARBA" id="ARBA00022490"/>
    </source>
</evidence>
<dbReference type="GO" id="GO:0005730">
    <property type="term" value="C:nucleolus"/>
    <property type="evidence" value="ECO:0007669"/>
    <property type="project" value="UniProtKB-SubCell"/>
</dbReference>
<proteinExistence type="inferred from homology"/>
<dbReference type="InterPro" id="IPR001247">
    <property type="entry name" value="ExoRNase_PH_dom1"/>
</dbReference>
<dbReference type="SUPFAM" id="SSF54211">
    <property type="entry name" value="Ribosomal protein S5 domain 2-like"/>
    <property type="match status" value="1"/>
</dbReference>
<dbReference type="GO" id="GO:0035925">
    <property type="term" value="F:mRNA 3'-UTR AU-rich region binding"/>
    <property type="evidence" value="ECO:0007669"/>
    <property type="project" value="TreeGrafter"/>
</dbReference>
<gene>
    <name evidence="12" type="ORF">DEBURN_LOCUS1627</name>
</gene>
<dbReference type="GO" id="GO:0000176">
    <property type="term" value="C:nuclear exosome (RNase complex)"/>
    <property type="evidence" value="ECO:0007669"/>
    <property type="project" value="TreeGrafter"/>
</dbReference>
<evidence type="ECO:0000256" key="9">
    <source>
        <dbReference type="ARBA" id="ARBA00030617"/>
    </source>
</evidence>
<dbReference type="GO" id="GO:0016075">
    <property type="term" value="P:rRNA catabolic process"/>
    <property type="evidence" value="ECO:0007669"/>
    <property type="project" value="TreeGrafter"/>
</dbReference>
<dbReference type="InterPro" id="IPR036345">
    <property type="entry name" value="ExoRNase_PH_dom2_sf"/>
</dbReference>
<organism evidence="12 13">
    <name type="scientific">Diversispora eburnea</name>
    <dbReference type="NCBI Taxonomy" id="1213867"/>
    <lineage>
        <taxon>Eukaryota</taxon>
        <taxon>Fungi</taxon>
        <taxon>Fungi incertae sedis</taxon>
        <taxon>Mucoromycota</taxon>
        <taxon>Glomeromycotina</taxon>
        <taxon>Glomeromycetes</taxon>
        <taxon>Diversisporales</taxon>
        <taxon>Diversisporaceae</taxon>
        <taxon>Diversispora</taxon>
    </lineage>
</organism>
<dbReference type="AlphaFoldDB" id="A0A9N8YRP3"/>
<keyword evidence="7" id="KW-0694">RNA-binding</keyword>
<dbReference type="Gene3D" id="3.30.230.70">
    <property type="entry name" value="GHMP Kinase, N-terminal domain"/>
    <property type="match status" value="1"/>
</dbReference>
<dbReference type="GO" id="GO:0071028">
    <property type="term" value="P:nuclear mRNA surveillance"/>
    <property type="evidence" value="ECO:0007669"/>
    <property type="project" value="TreeGrafter"/>
</dbReference>
<dbReference type="OrthoDB" id="45882at2759"/>
<dbReference type="PANTHER" id="PTHR11097:SF9">
    <property type="entry name" value="EXOSOME COMPLEX COMPONENT RRP43"/>
    <property type="match status" value="1"/>
</dbReference>
<dbReference type="GO" id="GO:0000177">
    <property type="term" value="C:cytoplasmic exosome (RNase complex)"/>
    <property type="evidence" value="ECO:0007669"/>
    <property type="project" value="TreeGrafter"/>
</dbReference>
<keyword evidence="6" id="KW-0271">Exosome</keyword>
<evidence type="ECO:0000256" key="3">
    <source>
        <dbReference type="ARBA" id="ARBA00006678"/>
    </source>
</evidence>
<keyword evidence="5" id="KW-0698">rRNA processing</keyword>
<evidence type="ECO:0000259" key="10">
    <source>
        <dbReference type="Pfam" id="PF01138"/>
    </source>
</evidence>
<comment type="similarity">
    <text evidence="3">Belongs to the RNase PH family.</text>
</comment>
<dbReference type="GO" id="GO:0071035">
    <property type="term" value="P:nuclear polyadenylation-dependent rRNA catabolic process"/>
    <property type="evidence" value="ECO:0007669"/>
    <property type="project" value="TreeGrafter"/>
</dbReference>
<comment type="caution">
    <text evidence="12">The sequence shown here is derived from an EMBL/GenBank/DDBJ whole genome shotgun (WGS) entry which is preliminary data.</text>
</comment>
<name>A0A9N8YRP3_9GLOM</name>
<dbReference type="GO" id="GO:0000467">
    <property type="term" value="P:exonucleolytic trimming to generate mature 3'-end of 5.8S rRNA from tricistronic rRNA transcript (SSU-rRNA, 5.8S rRNA, LSU-rRNA)"/>
    <property type="evidence" value="ECO:0007669"/>
    <property type="project" value="TreeGrafter"/>
</dbReference>
<keyword evidence="4" id="KW-0963">Cytoplasm</keyword>
<dbReference type="InterPro" id="IPR050590">
    <property type="entry name" value="Exosome_comp_Rrp42_subfam"/>
</dbReference>
<comment type="subcellular location">
    <subcellularLocation>
        <location evidence="1">Cytoplasm</location>
    </subcellularLocation>
    <subcellularLocation>
        <location evidence="2">Nucleus</location>
        <location evidence="2">Nucleolus</location>
    </subcellularLocation>
</comment>
<evidence type="ECO:0000256" key="2">
    <source>
        <dbReference type="ARBA" id="ARBA00004604"/>
    </source>
</evidence>